<evidence type="ECO:0000256" key="3">
    <source>
        <dbReference type="SAM" id="Coils"/>
    </source>
</evidence>
<dbReference type="InterPro" id="IPR057670">
    <property type="entry name" value="SH3_retrovirus"/>
</dbReference>
<feature type="compositionally biased region" description="Polar residues" evidence="4">
    <location>
        <begin position="310"/>
        <end position="322"/>
    </location>
</feature>
<dbReference type="GO" id="GO:0003676">
    <property type="term" value="F:nucleic acid binding"/>
    <property type="evidence" value="ECO:0007669"/>
    <property type="project" value="InterPro"/>
</dbReference>
<evidence type="ECO:0008006" key="9">
    <source>
        <dbReference type="Google" id="ProtNLM"/>
    </source>
</evidence>
<accession>A0A699HJI8</accession>
<reference evidence="8" key="1">
    <citation type="journal article" date="2019" name="Sci. Rep.">
        <title>Draft genome of Tanacetum cinerariifolium, the natural source of mosquito coil.</title>
        <authorList>
            <person name="Yamashiro T."/>
            <person name="Shiraishi A."/>
            <person name="Satake H."/>
            <person name="Nakayama K."/>
        </authorList>
    </citation>
    <scope>NUCLEOTIDE SEQUENCE</scope>
</reference>
<gene>
    <name evidence="8" type="ORF">Tci_410993</name>
</gene>
<dbReference type="GO" id="GO:0046872">
    <property type="term" value="F:metal ion binding"/>
    <property type="evidence" value="ECO:0007669"/>
    <property type="project" value="UniProtKB-KW"/>
</dbReference>
<feature type="region of interest" description="Disordered" evidence="4">
    <location>
        <begin position="21"/>
        <end position="40"/>
    </location>
</feature>
<feature type="compositionally biased region" description="Basic and acidic residues" evidence="4">
    <location>
        <begin position="21"/>
        <end position="34"/>
    </location>
</feature>
<dbReference type="PANTHER" id="PTHR42648">
    <property type="entry name" value="TRANSPOSASE, PUTATIVE-RELATED"/>
    <property type="match status" value="1"/>
</dbReference>
<protein>
    <recommendedName>
        <fullName evidence="9">Retrotransposon protein, putative, Ty1-copia subclass</fullName>
    </recommendedName>
</protein>
<feature type="domain" description="GAG-pre-integrase" evidence="6">
    <location>
        <begin position="458"/>
        <end position="516"/>
    </location>
</feature>
<comment type="caution">
    <text evidence="8">The sequence shown here is derived from an EMBL/GenBank/DDBJ whole genome shotgun (WGS) entry which is preliminary data.</text>
</comment>
<dbReference type="GO" id="GO:0016787">
    <property type="term" value="F:hydrolase activity"/>
    <property type="evidence" value="ECO:0007669"/>
    <property type="project" value="UniProtKB-KW"/>
</dbReference>
<keyword evidence="3" id="KW-0175">Coiled coil</keyword>
<proteinExistence type="predicted"/>
<keyword evidence="2" id="KW-0378">Hydrolase</keyword>
<dbReference type="Pfam" id="PF13976">
    <property type="entry name" value="gag_pre-integrs"/>
    <property type="match status" value="1"/>
</dbReference>
<dbReference type="Pfam" id="PF07727">
    <property type="entry name" value="RVT_2"/>
    <property type="match status" value="1"/>
</dbReference>
<feature type="domain" description="Retroviral polymerase SH3-like" evidence="7">
    <location>
        <begin position="604"/>
        <end position="644"/>
    </location>
</feature>
<evidence type="ECO:0000259" key="5">
    <source>
        <dbReference type="Pfam" id="PF07727"/>
    </source>
</evidence>
<feature type="domain" description="Reverse transcriptase Ty1/copia-type" evidence="5">
    <location>
        <begin position="711"/>
        <end position="837"/>
    </location>
</feature>
<dbReference type="InterPro" id="IPR025724">
    <property type="entry name" value="GAG-pre-integrase_dom"/>
</dbReference>
<name>A0A699HJI8_TANCI</name>
<dbReference type="Pfam" id="PF25597">
    <property type="entry name" value="SH3_retrovirus"/>
    <property type="match status" value="1"/>
</dbReference>
<feature type="coiled-coil region" evidence="3">
    <location>
        <begin position="138"/>
        <end position="198"/>
    </location>
</feature>
<feature type="region of interest" description="Disordered" evidence="4">
    <location>
        <begin position="283"/>
        <end position="322"/>
    </location>
</feature>
<evidence type="ECO:0000256" key="4">
    <source>
        <dbReference type="SAM" id="MobiDB-lite"/>
    </source>
</evidence>
<sequence>MADKIKDQDIEISRLKARVKSLEDKERRREEPIQKDAPITRGIIDIEEKLGADKSTEKGSNDTKEMVNVLSSMEAANILSSGGTAFSTASVSLADVFPVVGVPTISGSFPTISVILPLPMWQHHIKEGQKEQIDDQVAREMEEEFARENQRLSEQTTRDSEIARIHVEEELKLMIKGLDRSNKVVAKYLSEYEQAEADLSVGEKIELISELVKYQDHLAEILKYQAQQSKPSSMKEQRRFYMSVLKSHTGWKTEHFRGITLEQIKEKFILVWKHMQDFVPMSSKEESEKVKRPGIKLDQGSSKRVKISHTSRSEPSQEQQFKVSKGVSEEGLKGMMQLVPLEEVYIEALQQFNRDDLHQLWILVKETFSIKQCTRDKEKELWVELKRLFEADSKDQLWIYHQAFMHVLLDSNLYDTCGVYHESLLGLVLYKTPWPIKGVLSNGIYEIDMHDLVSNINSIYNVSTKRAKHNLDFTYLWHCRLAHISKKRIEKLQHEGFLKSTDDESFDQCVSCLSGKITRKSFPHRLERATDLLGIIHIDVRGPLRHVPRQGASYFITFTDDYSRYGYIYLLKHKHEDYALESTKCILNMVLTKKVDKTPYELWSVKCIFIGYPKETMGYNFYFPLENKIVVARYAEFFEKNLISQEVSGRAIDLKEIQDEDTLPSKITSKIPMEVEGFEPPQEEVILIHSESNKWIDAMNAEIQSMIDKMVWVLVDLPPVCKTVGNKWIFKKKTNMDGIVSTYKARLVSKGYTQLYGVDYEEMFSPIADIRAVRILISIMTFYDYEIWQMDVKTAFLNGYLDKDNYMVQPEGFVNPKHPKKVCKLQRSIYGLKQASRS</sequence>
<evidence type="ECO:0000313" key="8">
    <source>
        <dbReference type="EMBL" id="GEY39019.1"/>
    </source>
</evidence>
<dbReference type="InterPro" id="IPR036397">
    <property type="entry name" value="RNaseH_sf"/>
</dbReference>
<dbReference type="Gene3D" id="3.30.420.10">
    <property type="entry name" value="Ribonuclease H-like superfamily/Ribonuclease H"/>
    <property type="match status" value="1"/>
</dbReference>
<dbReference type="InterPro" id="IPR013103">
    <property type="entry name" value="RVT_2"/>
</dbReference>
<dbReference type="AlphaFoldDB" id="A0A699HJI8"/>
<dbReference type="PANTHER" id="PTHR42648:SF27">
    <property type="entry name" value="RNA-DIRECTED DNA POLYMERASE"/>
    <property type="match status" value="1"/>
</dbReference>
<evidence type="ECO:0000259" key="6">
    <source>
        <dbReference type="Pfam" id="PF13976"/>
    </source>
</evidence>
<dbReference type="InterPro" id="IPR039537">
    <property type="entry name" value="Retrotran_Ty1/copia-like"/>
</dbReference>
<evidence type="ECO:0000256" key="1">
    <source>
        <dbReference type="ARBA" id="ARBA00022723"/>
    </source>
</evidence>
<evidence type="ECO:0000259" key="7">
    <source>
        <dbReference type="Pfam" id="PF25597"/>
    </source>
</evidence>
<dbReference type="SUPFAM" id="SSF53098">
    <property type="entry name" value="Ribonuclease H-like"/>
    <property type="match status" value="1"/>
</dbReference>
<organism evidence="8">
    <name type="scientific">Tanacetum cinerariifolium</name>
    <name type="common">Dalmatian daisy</name>
    <name type="synonym">Chrysanthemum cinerariifolium</name>
    <dbReference type="NCBI Taxonomy" id="118510"/>
    <lineage>
        <taxon>Eukaryota</taxon>
        <taxon>Viridiplantae</taxon>
        <taxon>Streptophyta</taxon>
        <taxon>Embryophyta</taxon>
        <taxon>Tracheophyta</taxon>
        <taxon>Spermatophyta</taxon>
        <taxon>Magnoliopsida</taxon>
        <taxon>eudicotyledons</taxon>
        <taxon>Gunneridae</taxon>
        <taxon>Pentapetalae</taxon>
        <taxon>asterids</taxon>
        <taxon>campanulids</taxon>
        <taxon>Asterales</taxon>
        <taxon>Asteraceae</taxon>
        <taxon>Asteroideae</taxon>
        <taxon>Anthemideae</taxon>
        <taxon>Anthemidinae</taxon>
        <taxon>Tanacetum</taxon>
    </lineage>
</organism>
<evidence type="ECO:0000256" key="2">
    <source>
        <dbReference type="ARBA" id="ARBA00022801"/>
    </source>
</evidence>
<dbReference type="EMBL" id="BKCJ010174543">
    <property type="protein sequence ID" value="GEY39019.1"/>
    <property type="molecule type" value="Genomic_DNA"/>
</dbReference>
<dbReference type="InterPro" id="IPR012337">
    <property type="entry name" value="RNaseH-like_sf"/>
</dbReference>
<keyword evidence="1" id="KW-0479">Metal-binding</keyword>